<feature type="domain" description="DUF5722" evidence="2">
    <location>
        <begin position="337"/>
        <end position="739"/>
    </location>
</feature>
<evidence type="ECO:0000313" key="4">
    <source>
        <dbReference type="EMBL" id="TGY01460.1"/>
    </source>
</evidence>
<comment type="caution">
    <text evidence="4">The sequence shown here is derived from an EMBL/GenBank/DDBJ whole genome shotgun (WGS) entry which is preliminary data.</text>
</comment>
<dbReference type="OrthoDB" id="175224at2"/>
<feature type="signal peptide" evidence="1">
    <location>
        <begin position="1"/>
        <end position="20"/>
    </location>
</feature>
<evidence type="ECO:0000313" key="3">
    <source>
        <dbReference type="EMBL" id="GFH87913.1"/>
    </source>
</evidence>
<dbReference type="PROSITE" id="PS51257">
    <property type="entry name" value="PROKAR_LIPOPROTEIN"/>
    <property type="match status" value="1"/>
</dbReference>
<evidence type="ECO:0000313" key="6">
    <source>
        <dbReference type="Proteomes" id="UP000491181"/>
    </source>
</evidence>
<reference evidence="3 6" key="2">
    <citation type="journal article" date="2020" name="Microbiome">
        <title>Single-cell genomics of uncultured bacteria reveals dietary fiber responders in the mouse gut microbiota.</title>
        <authorList>
            <person name="Chijiiwa R."/>
            <person name="Hosokawa M."/>
            <person name="Kogawa M."/>
            <person name="Nishikawa Y."/>
            <person name="Ide K."/>
            <person name="Sakanashi C."/>
            <person name="Takahashi K."/>
            <person name="Takeyama H."/>
        </authorList>
    </citation>
    <scope>NUCLEOTIDE SEQUENCE [LARGE SCALE GENOMIC DNA]</scope>
    <source>
        <strain evidence="3">IMSAGC_001</strain>
    </source>
</reference>
<dbReference type="Pfam" id="PF18989">
    <property type="entry name" value="DUF5722"/>
    <property type="match status" value="1"/>
</dbReference>
<sequence length="745" mass="84389">MKLFYISVFYLLLFVGAVCACSSDSDLAEEGEKPAAPEEETSVNELKLNADKTNDVKVSVNNKGEFVLTTTGKDPYICTMPLDKKNPENSVVLTFEYKASKTINGFQVFFANPLSGDRMEEYGAIEASPSKWDTYSCNLYDAIEKYSWGRIQDYLRLDFGSTVGVQLYMRNVRLRGMNSEEKEAWEAEQEKKNGIEKLAKELPEYLKRSFSSEITRVEVTSNKVNIEGRYSGSGTCSLAEVTPYEHALLLTNFKKCKTDIKAGTFTVSLDRVVEYDGYKYDRLLSKFVLVRTVNGKDELVSCGRYVDADLIDRSKASSLPDCSGDLTKGGEADRSSQAGWNDVDALGLKAVLVGIPVTAVMWETQANAAKVGDQVITHQYLGKNYYFSKSYFEEMDRGLLEFQKRNIAVFTVICIRPEVSRDANAYRNYDHGLGMLFQHPDFSEPAGTNGVYSMVNLDEAKSVNYWAAALDFMASRYSDGTHGRIHRYVLHNEIDDPANWNNIGYKPLEYYVDYFTKSIRIGHNIIRQYNPHVQILVPVTQSWTREVITPGIRAEYAVKKIFGLLNQLSAKEGDFYWGMGYHSYPQKFNSRTWEDPDATFSMNTRMVTFKNLEVLDKWAKTPANMYKGTKQRNIWLTENGSSTSTYTEQSLKEQAACAAYALKKVEQLSGIQTVIWHALTDNNVEGNLNLGLHYRKDHPGDPWGKKPSWYVYQAYGTANESKVLDQYLPVIGVSKWEDIIHSVSD</sequence>
<evidence type="ECO:0000256" key="1">
    <source>
        <dbReference type="SAM" id="SignalP"/>
    </source>
</evidence>
<evidence type="ECO:0000313" key="5">
    <source>
        <dbReference type="Proteomes" id="UP000305751"/>
    </source>
</evidence>
<protein>
    <recommendedName>
        <fullName evidence="2">DUF5722 domain-containing protein</fullName>
    </recommendedName>
</protein>
<dbReference type="Proteomes" id="UP000305751">
    <property type="component" value="Unassembled WGS sequence"/>
</dbReference>
<dbReference type="InterPro" id="IPR043780">
    <property type="entry name" value="DUF5722"/>
</dbReference>
<dbReference type="InterPro" id="IPR017853">
    <property type="entry name" value="GH"/>
</dbReference>
<dbReference type="SUPFAM" id="SSF51445">
    <property type="entry name" value="(Trans)glycosidases"/>
    <property type="match status" value="1"/>
</dbReference>
<dbReference type="Gene3D" id="3.20.20.80">
    <property type="entry name" value="Glycosidases"/>
    <property type="match status" value="1"/>
</dbReference>
<proteinExistence type="predicted"/>
<dbReference type="AlphaFoldDB" id="A0A4V3RAL7"/>
<dbReference type="EMBL" id="BLLS01000136">
    <property type="protein sequence ID" value="GFH87913.1"/>
    <property type="molecule type" value="Genomic_DNA"/>
</dbReference>
<keyword evidence="1" id="KW-0732">Signal</keyword>
<organism evidence="4 5">
    <name type="scientific">Bacteroides acidifaciens</name>
    <dbReference type="NCBI Taxonomy" id="85831"/>
    <lineage>
        <taxon>Bacteria</taxon>
        <taxon>Pseudomonadati</taxon>
        <taxon>Bacteroidota</taxon>
        <taxon>Bacteroidia</taxon>
        <taxon>Bacteroidales</taxon>
        <taxon>Bacteroidaceae</taxon>
        <taxon>Bacteroides</taxon>
    </lineage>
</organism>
<name>A0A4V3RAL7_9BACE</name>
<keyword evidence="5" id="KW-1185">Reference proteome</keyword>
<accession>A0A4V3RAL7</accession>
<evidence type="ECO:0000259" key="2">
    <source>
        <dbReference type="Pfam" id="PF18989"/>
    </source>
</evidence>
<dbReference type="Proteomes" id="UP000491181">
    <property type="component" value="Unassembled WGS sequence"/>
</dbReference>
<dbReference type="EMBL" id="SRZA01000041">
    <property type="protein sequence ID" value="TGY01460.1"/>
    <property type="molecule type" value="Genomic_DNA"/>
</dbReference>
<reference evidence="4 5" key="1">
    <citation type="submission" date="2019-04" db="EMBL/GenBank/DDBJ databases">
        <title>Microbes associate with the intestines of laboratory mice.</title>
        <authorList>
            <person name="Navarre W."/>
            <person name="Wong E."/>
            <person name="Huang K."/>
            <person name="Tropini C."/>
            <person name="Ng K."/>
            <person name="Yu B."/>
        </authorList>
    </citation>
    <scope>NUCLEOTIDE SEQUENCE [LARGE SCALE GENOMIC DNA]</scope>
    <source>
        <strain evidence="4 5">NM70_E10</strain>
    </source>
</reference>
<dbReference type="RefSeq" id="WP_136014517.1">
    <property type="nucleotide sequence ID" value="NZ_BLLS01000136.1"/>
</dbReference>
<feature type="chain" id="PRO_5044610144" description="DUF5722 domain-containing protein" evidence="1">
    <location>
        <begin position="21"/>
        <end position="745"/>
    </location>
</feature>
<gene>
    <name evidence="4" type="ORF">E5356_12830</name>
    <name evidence="3" type="ORF">IMSAGC001_03347</name>
</gene>